<protein>
    <recommendedName>
        <fullName evidence="6">X-box-binding protein 1</fullName>
    </recommendedName>
</protein>
<evidence type="ECO:0000259" key="8">
    <source>
        <dbReference type="PROSITE" id="PS50217"/>
    </source>
</evidence>
<evidence type="ECO:0000256" key="4">
    <source>
        <dbReference type="ARBA" id="ARBA00023163"/>
    </source>
</evidence>
<dbReference type="InterPro" id="IPR004827">
    <property type="entry name" value="bZIP"/>
</dbReference>
<dbReference type="PROSITE" id="PS50217">
    <property type="entry name" value="BZIP"/>
    <property type="match status" value="1"/>
</dbReference>
<evidence type="ECO:0000256" key="3">
    <source>
        <dbReference type="ARBA" id="ARBA00023125"/>
    </source>
</evidence>
<dbReference type="Pfam" id="PF00170">
    <property type="entry name" value="bZIP_1"/>
    <property type="match status" value="1"/>
</dbReference>
<evidence type="ECO:0000256" key="5">
    <source>
        <dbReference type="ARBA" id="ARBA00023242"/>
    </source>
</evidence>
<dbReference type="Proteomes" id="UP001652625">
    <property type="component" value="Chromosome 09"/>
</dbReference>
<evidence type="ECO:0000256" key="6">
    <source>
        <dbReference type="ARBA" id="ARBA00040165"/>
    </source>
</evidence>
<evidence type="ECO:0000256" key="7">
    <source>
        <dbReference type="SAM" id="Coils"/>
    </source>
</evidence>
<feature type="domain" description="BZIP" evidence="8">
    <location>
        <begin position="50"/>
        <end position="113"/>
    </location>
</feature>
<keyword evidence="3" id="KW-0238">DNA-binding</keyword>
<dbReference type="InterPro" id="IPR052470">
    <property type="entry name" value="ER_Stress-Reg_TF"/>
</dbReference>
<dbReference type="SUPFAM" id="SSF57959">
    <property type="entry name" value="Leucine zipper domain"/>
    <property type="match status" value="1"/>
</dbReference>
<organism evidence="9 10">
    <name type="scientific">Hydra vulgaris</name>
    <name type="common">Hydra</name>
    <name type="synonym">Hydra attenuata</name>
    <dbReference type="NCBI Taxonomy" id="6087"/>
    <lineage>
        <taxon>Eukaryota</taxon>
        <taxon>Metazoa</taxon>
        <taxon>Cnidaria</taxon>
        <taxon>Hydrozoa</taxon>
        <taxon>Hydroidolina</taxon>
        <taxon>Anthoathecata</taxon>
        <taxon>Aplanulata</taxon>
        <taxon>Hydridae</taxon>
        <taxon>Hydra</taxon>
    </lineage>
</organism>
<feature type="coiled-coil region" evidence="7">
    <location>
        <begin position="68"/>
        <end position="116"/>
    </location>
</feature>
<dbReference type="Gene3D" id="1.20.5.170">
    <property type="match status" value="1"/>
</dbReference>
<accession>A0ABM4CJZ7</accession>
<dbReference type="SMART" id="SM00338">
    <property type="entry name" value="BRLZ"/>
    <property type="match status" value="1"/>
</dbReference>
<keyword evidence="4" id="KW-0804">Transcription</keyword>
<dbReference type="PANTHER" id="PTHR46542">
    <property type="entry name" value="X-BOX BINDING PROTEIN 1"/>
    <property type="match status" value="1"/>
</dbReference>
<proteinExistence type="predicted"/>
<keyword evidence="7" id="KW-0175">Coiled coil</keyword>
<keyword evidence="1" id="KW-0832">Ubl conjugation</keyword>
<keyword evidence="5" id="KW-0539">Nucleus</keyword>
<name>A0ABM4CJZ7_HYDVU</name>
<keyword evidence="2" id="KW-0805">Transcription regulation</keyword>
<evidence type="ECO:0000313" key="9">
    <source>
        <dbReference type="Proteomes" id="UP001652625"/>
    </source>
</evidence>
<dbReference type="GeneID" id="100198653"/>
<evidence type="ECO:0000256" key="2">
    <source>
        <dbReference type="ARBA" id="ARBA00023015"/>
    </source>
</evidence>
<evidence type="ECO:0000256" key="1">
    <source>
        <dbReference type="ARBA" id="ARBA00022843"/>
    </source>
</evidence>
<reference evidence="10" key="1">
    <citation type="submission" date="2025-08" db="UniProtKB">
        <authorList>
            <consortium name="RefSeq"/>
        </authorList>
    </citation>
    <scope>IDENTIFICATION</scope>
</reference>
<gene>
    <name evidence="10" type="primary">LOC100198653</name>
</gene>
<evidence type="ECO:0000313" key="10">
    <source>
        <dbReference type="RefSeq" id="XP_065662081.1"/>
    </source>
</evidence>
<dbReference type="InterPro" id="IPR046347">
    <property type="entry name" value="bZIP_sf"/>
</dbReference>
<dbReference type="CDD" id="cd14691">
    <property type="entry name" value="bZIP_XBP1"/>
    <property type="match status" value="1"/>
</dbReference>
<keyword evidence="9" id="KW-1185">Reference proteome</keyword>
<dbReference type="PANTHER" id="PTHR46542:SF1">
    <property type="entry name" value="X-BOX BINDING PROTEIN 1"/>
    <property type="match status" value="1"/>
</dbReference>
<dbReference type="RefSeq" id="XP_065662081.1">
    <property type="nucleotide sequence ID" value="XM_065806009.1"/>
</dbReference>
<sequence>MLDTSFLKTSIFSLANVDAEKIFSSIAEDEREASQEAGRKRRKLDDFTPQERMIRRKLKNRVAAQSARDRKRERMTELEQIVSRLENENKELKKSNEELKSSMAYLIEQNKELRVRMGIKIENDHTYTQCNGVSDNSIVIKKEEVPSKHALLKVSQQQKLKALLVSLITMWIANPRLTNYLTSLSELKQEQFLKAMLQRKLNLQQMSPKTYKSVEALLRTNLKPIFRACLMKIQMNCLISAKTSKTWSMNPLIL</sequence>